<feature type="domain" description="Heparan-alpha-glucosaminide N-acetyltransferase catalytic" evidence="3">
    <location>
        <begin position="8"/>
        <end position="205"/>
    </location>
</feature>
<reference evidence="4 5" key="1">
    <citation type="submission" date="2017-02" db="EMBL/GenBank/DDBJ databases">
        <title>Pseudoalteromonas ulvae TC14 Genome.</title>
        <authorList>
            <person name="Molmeret M."/>
        </authorList>
    </citation>
    <scope>NUCLEOTIDE SEQUENCE [LARGE SCALE GENOMIC DNA]</scope>
    <source>
        <strain evidence="4">TC14</strain>
    </source>
</reference>
<feature type="domain" description="DUF418" evidence="2">
    <location>
        <begin position="257"/>
        <end position="360"/>
    </location>
</feature>
<dbReference type="OrthoDB" id="9807744at2"/>
<evidence type="ECO:0000313" key="5">
    <source>
        <dbReference type="Proteomes" id="UP000194841"/>
    </source>
</evidence>
<feature type="transmembrane region" description="Helical" evidence="1">
    <location>
        <begin position="12"/>
        <end position="32"/>
    </location>
</feature>
<keyword evidence="1" id="KW-0812">Transmembrane</keyword>
<evidence type="ECO:0008006" key="6">
    <source>
        <dbReference type="Google" id="ProtNLM"/>
    </source>
</evidence>
<dbReference type="InterPro" id="IPR007349">
    <property type="entry name" value="DUF418"/>
</dbReference>
<organism evidence="4 5">
    <name type="scientific">Pseudoalteromonas ulvae</name>
    <dbReference type="NCBI Taxonomy" id="107327"/>
    <lineage>
        <taxon>Bacteria</taxon>
        <taxon>Pseudomonadati</taxon>
        <taxon>Pseudomonadota</taxon>
        <taxon>Gammaproteobacteria</taxon>
        <taxon>Alteromonadales</taxon>
        <taxon>Pseudoalteromonadaceae</taxon>
        <taxon>Pseudoalteromonas</taxon>
    </lineage>
</organism>
<proteinExistence type="predicted"/>
<feature type="transmembrane region" description="Helical" evidence="1">
    <location>
        <begin position="38"/>
        <end position="66"/>
    </location>
</feature>
<feature type="transmembrane region" description="Helical" evidence="1">
    <location>
        <begin position="110"/>
        <end position="126"/>
    </location>
</feature>
<accession>A0A244CLK4</accession>
<keyword evidence="1" id="KW-0472">Membrane</keyword>
<feature type="transmembrane region" description="Helical" evidence="1">
    <location>
        <begin position="171"/>
        <end position="197"/>
    </location>
</feature>
<protein>
    <recommendedName>
        <fullName evidence="6">DUF418 domain-containing protein</fullName>
    </recommendedName>
</protein>
<evidence type="ECO:0000313" key="4">
    <source>
        <dbReference type="EMBL" id="OUL56503.1"/>
    </source>
</evidence>
<comment type="caution">
    <text evidence="4">The sequence shown here is derived from an EMBL/GenBank/DDBJ whole genome shotgun (WGS) entry which is preliminary data.</text>
</comment>
<evidence type="ECO:0000259" key="2">
    <source>
        <dbReference type="Pfam" id="PF04235"/>
    </source>
</evidence>
<dbReference type="Pfam" id="PF07786">
    <property type="entry name" value="HGSNAT_cat"/>
    <property type="match status" value="1"/>
</dbReference>
<gene>
    <name evidence="4" type="ORF">B1199_17730</name>
</gene>
<feature type="transmembrane region" description="Helical" evidence="1">
    <location>
        <begin position="131"/>
        <end position="151"/>
    </location>
</feature>
<evidence type="ECO:0000256" key="1">
    <source>
        <dbReference type="SAM" id="Phobius"/>
    </source>
</evidence>
<dbReference type="PANTHER" id="PTHR30590:SF3">
    <property type="entry name" value="HYPOTHETICAL MEMBRANE SPANNING PROTEIN"/>
    <property type="match status" value="1"/>
</dbReference>
<feature type="transmembrane region" description="Helical" evidence="1">
    <location>
        <begin position="209"/>
        <end position="231"/>
    </location>
</feature>
<feature type="transmembrane region" description="Helical" evidence="1">
    <location>
        <begin position="297"/>
        <end position="317"/>
    </location>
</feature>
<name>A0A244CLK4_PSEDV</name>
<dbReference type="PANTHER" id="PTHR30590">
    <property type="entry name" value="INNER MEMBRANE PROTEIN"/>
    <property type="match status" value="1"/>
</dbReference>
<dbReference type="InterPro" id="IPR052529">
    <property type="entry name" value="Bact_Transport_Assoc"/>
</dbReference>
<dbReference type="Proteomes" id="UP000194841">
    <property type="component" value="Unassembled WGS sequence"/>
</dbReference>
<feature type="transmembrane region" description="Helical" evidence="1">
    <location>
        <begin position="329"/>
        <end position="348"/>
    </location>
</feature>
<keyword evidence="5" id="KW-1185">Reference proteome</keyword>
<feature type="transmembrane region" description="Helical" evidence="1">
    <location>
        <begin position="258"/>
        <end position="276"/>
    </location>
</feature>
<keyword evidence="1" id="KW-1133">Transmembrane helix</keyword>
<sequence length="361" mass="40512">MAPNTSSRILGFDIARAFAVFGMVIVNFKIAMEAQTGAAFWLGFASLFEGRASALFVILAGIGISLMTKKVRLEPHKPQIREAQVQLLKRALALFVIGLAYTPIWPADILHFYGVYFAIAAMLCFCSDRTVLLSCVGFVLGFVALLLVFDYDQGWDWASLTYTDLWTWQGLLRHMIFNGFHPVFPWAAFLLFGMWLGRKPLTDPVVQQRYAIISLAILIFTELSLLGLRVLGEQHFSMPIETINTLLTSNIIPPLPQYMLSAGSSAVFILMLCLGLGQRYSHLWLIRSLYRTGQLSLTLYIAHVFIGMGLLEAFNLLSGQSIEIALQSALIYCLGALVFSVIWLRFFTLGPCEWIFKKITR</sequence>
<dbReference type="InterPro" id="IPR012429">
    <property type="entry name" value="HGSNAT_cat"/>
</dbReference>
<dbReference type="EMBL" id="MWPV01000006">
    <property type="protein sequence ID" value="OUL56503.1"/>
    <property type="molecule type" value="Genomic_DNA"/>
</dbReference>
<dbReference type="RefSeq" id="WP_086745474.1">
    <property type="nucleotide sequence ID" value="NZ_MWPV01000006.1"/>
</dbReference>
<feature type="transmembrane region" description="Helical" evidence="1">
    <location>
        <begin position="87"/>
        <end position="104"/>
    </location>
</feature>
<evidence type="ECO:0000259" key="3">
    <source>
        <dbReference type="Pfam" id="PF07786"/>
    </source>
</evidence>
<dbReference type="Pfam" id="PF04235">
    <property type="entry name" value="DUF418"/>
    <property type="match status" value="1"/>
</dbReference>
<dbReference type="AlphaFoldDB" id="A0A244CLK4"/>